<protein>
    <submittedName>
        <fullName evidence="3">Uncharacterized protein</fullName>
    </submittedName>
</protein>
<organism evidence="3 4">
    <name type="scientific">Colletotrichum karsti</name>
    <dbReference type="NCBI Taxonomy" id="1095194"/>
    <lineage>
        <taxon>Eukaryota</taxon>
        <taxon>Fungi</taxon>
        <taxon>Dikarya</taxon>
        <taxon>Ascomycota</taxon>
        <taxon>Pezizomycotina</taxon>
        <taxon>Sordariomycetes</taxon>
        <taxon>Hypocreomycetidae</taxon>
        <taxon>Glomerellales</taxon>
        <taxon>Glomerellaceae</taxon>
        <taxon>Colletotrichum</taxon>
        <taxon>Colletotrichum boninense species complex</taxon>
    </lineage>
</organism>
<gene>
    <name evidence="3" type="ORF">CkaCkLH20_05692</name>
</gene>
<dbReference type="EMBL" id="JAATWM020000016">
    <property type="protein sequence ID" value="KAF9876846.1"/>
    <property type="molecule type" value="Genomic_DNA"/>
</dbReference>
<evidence type="ECO:0000256" key="2">
    <source>
        <dbReference type="SAM" id="SignalP"/>
    </source>
</evidence>
<evidence type="ECO:0000313" key="4">
    <source>
        <dbReference type="Proteomes" id="UP000781932"/>
    </source>
</evidence>
<feature type="region of interest" description="Disordered" evidence="1">
    <location>
        <begin position="282"/>
        <end position="301"/>
    </location>
</feature>
<sequence>MLANVVIVILAAVTGSVLGGSRAWEAPLHHEVQLDRDRFARIAVDEAGYAIRRVSHNDTGNNNINKRWFGVRAGAGPNPTRLWPDKTISYCYDTPESQAVLDEPFQLAIKMWSAGFEDGSGGLDPMTFKYQMVAAAGTACTRNSQRDKILVVSLGNALSTTVGRPLLNANNPDDRGPSMILSTNDNVELGGTVFGEHWDCQALKDFVTVRGKIFAKHGAIKGQEKVDEMCVSQAVAVEWGFSASDWLPIKANYIHPRSVPLTRAGYKHVDWESIMLYPSGAGGGGSARPPTNPSENPDVYDQRTPVLLRNDGSKIRTNAIPSKGDVAGIKYLYEGPVVAAGGYILPNDKKHKRFPNFMKDLMGKKGKSCENPS</sequence>
<dbReference type="OrthoDB" id="291007at2759"/>
<dbReference type="GeneID" id="62161484"/>
<reference evidence="3" key="2">
    <citation type="submission" date="2020-11" db="EMBL/GenBank/DDBJ databases">
        <title>Whole genome sequencing of Colletotrichum sp.</title>
        <authorList>
            <person name="Li H."/>
        </authorList>
    </citation>
    <scope>NUCLEOTIDE SEQUENCE</scope>
    <source>
        <strain evidence="3">CkLH20</strain>
    </source>
</reference>
<reference evidence="3" key="1">
    <citation type="submission" date="2020-03" db="EMBL/GenBank/DDBJ databases">
        <authorList>
            <person name="He L."/>
        </authorList>
    </citation>
    <scope>NUCLEOTIDE SEQUENCE</scope>
    <source>
        <strain evidence="3">CkLH20</strain>
    </source>
</reference>
<evidence type="ECO:0000256" key="1">
    <source>
        <dbReference type="SAM" id="MobiDB-lite"/>
    </source>
</evidence>
<comment type="caution">
    <text evidence="3">The sequence shown here is derived from an EMBL/GenBank/DDBJ whole genome shotgun (WGS) entry which is preliminary data.</text>
</comment>
<dbReference type="Proteomes" id="UP000781932">
    <property type="component" value="Unassembled WGS sequence"/>
</dbReference>
<keyword evidence="4" id="KW-1185">Reference proteome</keyword>
<keyword evidence="2" id="KW-0732">Signal</keyword>
<accession>A0A9P6IA92</accession>
<proteinExistence type="predicted"/>
<evidence type="ECO:0000313" key="3">
    <source>
        <dbReference type="EMBL" id="KAF9876846.1"/>
    </source>
</evidence>
<dbReference type="RefSeq" id="XP_038746307.1">
    <property type="nucleotide sequence ID" value="XM_038888410.1"/>
</dbReference>
<feature type="signal peptide" evidence="2">
    <location>
        <begin position="1"/>
        <end position="19"/>
    </location>
</feature>
<name>A0A9P6IA92_9PEZI</name>
<feature type="chain" id="PRO_5040469476" evidence="2">
    <location>
        <begin position="20"/>
        <end position="373"/>
    </location>
</feature>
<dbReference type="AlphaFoldDB" id="A0A9P6IA92"/>